<dbReference type="Pfam" id="PF05633">
    <property type="entry name" value="ROH1-like"/>
    <property type="match status" value="1"/>
</dbReference>
<keyword evidence="4" id="KW-0472">Membrane</keyword>
<evidence type="ECO:0000256" key="1">
    <source>
        <dbReference type="ARBA" id="ARBA00004167"/>
    </source>
</evidence>
<dbReference type="AlphaFoldDB" id="A0AAN8VHZ1"/>
<gene>
    <name evidence="6" type="ORF">RJ641_036818</name>
</gene>
<keyword evidence="3" id="KW-1133">Transmembrane helix</keyword>
<dbReference type="Proteomes" id="UP001370490">
    <property type="component" value="Unassembled WGS sequence"/>
</dbReference>
<comment type="caution">
    <text evidence="6">The sequence shown here is derived from an EMBL/GenBank/DDBJ whole genome shotgun (WGS) entry which is preliminary data.</text>
</comment>
<dbReference type="PANTHER" id="PTHR31509">
    <property type="entry name" value="BPS1-LIKE PROTEIN"/>
    <property type="match status" value="1"/>
</dbReference>
<reference evidence="6 7" key="1">
    <citation type="submission" date="2023-12" db="EMBL/GenBank/DDBJ databases">
        <title>A high-quality genome assembly for Dillenia turbinata (Dilleniales).</title>
        <authorList>
            <person name="Chanderbali A."/>
        </authorList>
    </citation>
    <scope>NUCLEOTIDE SEQUENCE [LARGE SCALE GENOMIC DNA]</scope>
    <source>
        <strain evidence="6">LSX21</strain>
        <tissue evidence="6">Leaf</tissue>
    </source>
</reference>
<name>A0AAN8VHZ1_9MAGN</name>
<dbReference type="EMBL" id="JBAMMX010000009">
    <property type="protein sequence ID" value="KAK6933924.1"/>
    <property type="molecule type" value="Genomic_DNA"/>
</dbReference>
<accession>A0AAN8VHZ1</accession>
<comment type="subcellular location">
    <subcellularLocation>
        <location evidence="1">Membrane</location>
        <topology evidence="1">Single-pass membrane protein</topology>
    </subcellularLocation>
</comment>
<evidence type="ECO:0000256" key="5">
    <source>
        <dbReference type="ARBA" id="ARBA00035114"/>
    </source>
</evidence>
<organism evidence="6 7">
    <name type="scientific">Dillenia turbinata</name>
    <dbReference type="NCBI Taxonomy" id="194707"/>
    <lineage>
        <taxon>Eukaryota</taxon>
        <taxon>Viridiplantae</taxon>
        <taxon>Streptophyta</taxon>
        <taxon>Embryophyta</taxon>
        <taxon>Tracheophyta</taxon>
        <taxon>Spermatophyta</taxon>
        <taxon>Magnoliopsida</taxon>
        <taxon>eudicotyledons</taxon>
        <taxon>Gunneridae</taxon>
        <taxon>Pentapetalae</taxon>
        <taxon>Dilleniales</taxon>
        <taxon>Dilleniaceae</taxon>
        <taxon>Dillenia</taxon>
    </lineage>
</organism>
<evidence type="ECO:0000256" key="4">
    <source>
        <dbReference type="ARBA" id="ARBA00023136"/>
    </source>
</evidence>
<protein>
    <submittedName>
        <fullName evidence="6">Protein ROH1-like</fullName>
    </submittedName>
</protein>
<evidence type="ECO:0000313" key="7">
    <source>
        <dbReference type="Proteomes" id="UP001370490"/>
    </source>
</evidence>
<comment type="similarity">
    <text evidence="5">Belongs to the ROH1 family.</text>
</comment>
<keyword evidence="2" id="KW-0812">Transmembrane</keyword>
<dbReference type="GO" id="GO:0016020">
    <property type="term" value="C:membrane"/>
    <property type="evidence" value="ECO:0007669"/>
    <property type="project" value="UniProtKB-SubCell"/>
</dbReference>
<proteinExistence type="inferred from homology"/>
<dbReference type="InterPro" id="IPR008511">
    <property type="entry name" value="ROH1-like"/>
</dbReference>
<sequence>MCLSLKFNSKLENHSHHHDQTEALLASLKAFQSEISVGLNLLASNSKPGFEILSFPWILKCLEIFPIMNKAFSKLLVETNYPLSTWKGNCIDEYLNYSLRLLDMFNSISSSLSRLSHARILLSHAVSLIPNSPSLAAEKLKGIQLPSLGKVCGEKAAKKDEIEVSSINNEWVIHQALVMMKSIGFWIGGIVLSCLCGDVKPYMETREMASEISDSLAINLDERVFNEVLQNHGAWKEVIEINEEVDRVFAAMATADGSKAAEELKRRLQVFDKFLGEVKGKTNHLFSEVMAQRGELLDCLRRPNNGRNQKDFLCIEC</sequence>
<evidence type="ECO:0000256" key="2">
    <source>
        <dbReference type="ARBA" id="ARBA00022692"/>
    </source>
</evidence>
<evidence type="ECO:0000313" key="6">
    <source>
        <dbReference type="EMBL" id="KAK6933924.1"/>
    </source>
</evidence>
<keyword evidence="7" id="KW-1185">Reference proteome</keyword>
<evidence type="ECO:0000256" key="3">
    <source>
        <dbReference type="ARBA" id="ARBA00022989"/>
    </source>
</evidence>